<name>A0A5J5F2M9_9PEZI</name>
<dbReference type="Proteomes" id="UP000326924">
    <property type="component" value="Unassembled WGS sequence"/>
</dbReference>
<organism evidence="1 2">
    <name type="scientific">Sphaerosporella brunnea</name>
    <dbReference type="NCBI Taxonomy" id="1250544"/>
    <lineage>
        <taxon>Eukaryota</taxon>
        <taxon>Fungi</taxon>
        <taxon>Dikarya</taxon>
        <taxon>Ascomycota</taxon>
        <taxon>Pezizomycotina</taxon>
        <taxon>Pezizomycetes</taxon>
        <taxon>Pezizales</taxon>
        <taxon>Pyronemataceae</taxon>
        <taxon>Sphaerosporella</taxon>
    </lineage>
</organism>
<dbReference type="OrthoDB" id="412402at2759"/>
<proteinExistence type="predicted"/>
<comment type="caution">
    <text evidence="1">The sequence shown here is derived from an EMBL/GenBank/DDBJ whole genome shotgun (WGS) entry which is preliminary data.</text>
</comment>
<protein>
    <submittedName>
        <fullName evidence="1">Uncharacterized protein</fullName>
    </submittedName>
</protein>
<gene>
    <name evidence="1" type="ORF">FN846DRAFT_888650</name>
</gene>
<dbReference type="InParanoid" id="A0A5J5F2M9"/>
<evidence type="ECO:0000313" key="1">
    <source>
        <dbReference type="EMBL" id="KAA8910024.1"/>
    </source>
</evidence>
<reference evidence="1 2" key="1">
    <citation type="submission" date="2019-09" db="EMBL/GenBank/DDBJ databases">
        <title>Draft genome of the ectomycorrhizal ascomycete Sphaerosporella brunnea.</title>
        <authorList>
            <consortium name="DOE Joint Genome Institute"/>
            <person name="Benucci G.M."/>
            <person name="Marozzi G."/>
            <person name="Antonielli L."/>
            <person name="Sanchez S."/>
            <person name="Marco P."/>
            <person name="Wang X."/>
            <person name="Falini L.B."/>
            <person name="Barry K."/>
            <person name="Haridas S."/>
            <person name="Lipzen A."/>
            <person name="Labutti K."/>
            <person name="Grigoriev I.V."/>
            <person name="Murat C."/>
            <person name="Martin F."/>
            <person name="Albertini E."/>
            <person name="Donnini D."/>
            <person name="Bonito G."/>
        </authorList>
    </citation>
    <scope>NUCLEOTIDE SEQUENCE [LARGE SCALE GENOMIC DNA]</scope>
    <source>
        <strain evidence="1 2">Sb_GMNB300</strain>
    </source>
</reference>
<keyword evidence="2" id="KW-1185">Reference proteome</keyword>
<dbReference type="EMBL" id="VXIS01000051">
    <property type="protein sequence ID" value="KAA8910024.1"/>
    <property type="molecule type" value="Genomic_DNA"/>
</dbReference>
<dbReference type="AlphaFoldDB" id="A0A5J5F2M9"/>
<evidence type="ECO:0000313" key="2">
    <source>
        <dbReference type="Proteomes" id="UP000326924"/>
    </source>
</evidence>
<accession>A0A5J5F2M9</accession>
<sequence>MFAKIDRTRTAKEFYLILGDAKFQKYNFGINRTYGTIEFRQAEAHGDHERAIKWAETLSALVTGSLLTEPWEWVAWGRMVVVGGVEGRLPPGVAPGGVGEVRARCPPQSLLRGEAPGQVGLRGGEDAL</sequence>